<dbReference type="InterPro" id="IPR003148">
    <property type="entry name" value="RCK_N"/>
</dbReference>
<dbReference type="AlphaFoldDB" id="A0A6G8PXU7"/>
<reference evidence="2 3" key="1">
    <citation type="submission" date="2019-10" db="EMBL/GenBank/DDBJ databases">
        <title>Rubrobacter sp nov SCSIO 52915 isolated from a deep-sea sediment in the South China Sea.</title>
        <authorList>
            <person name="Chen R.W."/>
        </authorList>
    </citation>
    <scope>NUCLEOTIDE SEQUENCE [LARGE SCALE GENOMIC DNA]</scope>
    <source>
        <strain evidence="2 3">SCSIO 52915</strain>
    </source>
</reference>
<feature type="domain" description="RCK N-terminal" evidence="1">
    <location>
        <begin position="2"/>
        <end position="120"/>
    </location>
</feature>
<dbReference type="PANTHER" id="PTHR43833:SF7">
    <property type="entry name" value="KTR SYSTEM POTASSIUM UPTAKE PROTEIN C"/>
    <property type="match status" value="1"/>
</dbReference>
<dbReference type="InterPro" id="IPR050721">
    <property type="entry name" value="Trk_Ktr_HKT_K-transport"/>
</dbReference>
<dbReference type="Gene3D" id="3.40.50.720">
    <property type="entry name" value="NAD(P)-binding Rossmann-like Domain"/>
    <property type="match status" value="1"/>
</dbReference>
<dbReference type="EMBL" id="CP045121">
    <property type="protein sequence ID" value="QIN79041.1"/>
    <property type="molecule type" value="Genomic_DNA"/>
</dbReference>
<evidence type="ECO:0000313" key="3">
    <source>
        <dbReference type="Proteomes" id="UP000502706"/>
    </source>
</evidence>
<gene>
    <name evidence="2" type="ORF">GBA65_11485</name>
</gene>
<dbReference type="SUPFAM" id="SSF51735">
    <property type="entry name" value="NAD(P)-binding Rossmann-fold domains"/>
    <property type="match status" value="1"/>
</dbReference>
<dbReference type="PANTHER" id="PTHR43833">
    <property type="entry name" value="POTASSIUM CHANNEL PROTEIN 2-RELATED-RELATED"/>
    <property type="match status" value="1"/>
</dbReference>
<dbReference type="GO" id="GO:0006813">
    <property type="term" value="P:potassium ion transport"/>
    <property type="evidence" value="ECO:0007669"/>
    <property type="project" value="InterPro"/>
</dbReference>
<protein>
    <recommendedName>
        <fullName evidence="1">RCK N-terminal domain-containing protein</fullName>
    </recommendedName>
</protein>
<organism evidence="2 3">
    <name type="scientific">Rubrobacter marinus</name>
    <dbReference type="NCBI Taxonomy" id="2653852"/>
    <lineage>
        <taxon>Bacteria</taxon>
        <taxon>Bacillati</taxon>
        <taxon>Actinomycetota</taxon>
        <taxon>Rubrobacteria</taxon>
        <taxon>Rubrobacterales</taxon>
        <taxon>Rubrobacteraceae</taxon>
        <taxon>Rubrobacter</taxon>
    </lineage>
</organism>
<sequence>MSKQFAVIGMGRVGTSLVRTLDTLGHDYLGIDCDEERIQDLAAELPGASLVTADATEGTVLRDLGLESFDGAAVVVGNNDQASVLVTLILKDLGVPVVFARASSELHARVLERVGADHVVQPEREFGEALAHRIASPGIQDYLDLGRTRR</sequence>
<dbReference type="Pfam" id="PF02254">
    <property type="entry name" value="TrkA_N"/>
    <property type="match status" value="1"/>
</dbReference>
<accession>A0A6G8PXU7</accession>
<dbReference type="Proteomes" id="UP000502706">
    <property type="component" value="Chromosome"/>
</dbReference>
<dbReference type="RefSeq" id="WP_166396703.1">
    <property type="nucleotide sequence ID" value="NZ_CP045121.1"/>
</dbReference>
<dbReference type="InterPro" id="IPR036291">
    <property type="entry name" value="NAD(P)-bd_dom_sf"/>
</dbReference>
<proteinExistence type="predicted"/>
<evidence type="ECO:0000313" key="2">
    <source>
        <dbReference type="EMBL" id="QIN79041.1"/>
    </source>
</evidence>
<dbReference type="PROSITE" id="PS51201">
    <property type="entry name" value="RCK_N"/>
    <property type="match status" value="1"/>
</dbReference>
<dbReference type="KEGG" id="rmar:GBA65_11485"/>
<evidence type="ECO:0000259" key="1">
    <source>
        <dbReference type="PROSITE" id="PS51201"/>
    </source>
</evidence>
<keyword evidence="3" id="KW-1185">Reference proteome</keyword>
<name>A0A6G8PXU7_9ACTN</name>